<feature type="chain" id="PRO_5026791418" evidence="2">
    <location>
        <begin position="26"/>
        <end position="367"/>
    </location>
</feature>
<evidence type="ECO:0000256" key="1">
    <source>
        <dbReference type="SAM" id="MobiDB-lite"/>
    </source>
</evidence>
<feature type="compositionally biased region" description="Basic and acidic residues" evidence="1">
    <location>
        <begin position="48"/>
        <end position="57"/>
    </location>
</feature>
<dbReference type="RefSeq" id="WP_166254393.1">
    <property type="nucleotide sequence ID" value="NZ_JAAMOW010000003.1"/>
</dbReference>
<feature type="compositionally biased region" description="Polar residues" evidence="1">
    <location>
        <begin position="72"/>
        <end position="83"/>
    </location>
</feature>
<feature type="compositionally biased region" description="Pro residues" evidence="1">
    <location>
        <begin position="25"/>
        <end position="36"/>
    </location>
</feature>
<gene>
    <name evidence="3" type="ORF">G7Y85_07775</name>
</gene>
<dbReference type="EMBL" id="JAAMOW010000003">
    <property type="protein sequence ID" value="NGY04658.1"/>
    <property type="molecule type" value="Genomic_DNA"/>
</dbReference>
<evidence type="ECO:0000313" key="4">
    <source>
        <dbReference type="Proteomes" id="UP000472676"/>
    </source>
</evidence>
<dbReference type="AlphaFoldDB" id="A0A6M2BQD2"/>
<dbReference type="PROSITE" id="PS51257">
    <property type="entry name" value="PROKAR_LIPOPROTEIN"/>
    <property type="match status" value="1"/>
</dbReference>
<comment type="caution">
    <text evidence="3">The sequence shown here is derived from an EMBL/GenBank/DDBJ whole genome shotgun (WGS) entry which is preliminary data.</text>
</comment>
<organism evidence="3 4">
    <name type="scientific">Solimonas terrae</name>
    <dbReference type="NCBI Taxonomy" id="1396819"/>
    <lineage>
        <taxon>Bacteria</taxon>
        <taxon>Pseudomonadati</taxon>
        <taxon>Pseudomonadota</taxon>
        <taxon>Gammaproteobacteria</taxon>
        <taxon>Nevskiales</taxon>
        <taxon>Nevskiaceae</taxon>
        <taxon>Solimonas</taxon>
    </lineage>
</organism>
<proteinExistence type="predicted"/>
<feature type="region of interest" description="Disordered" evidence="1">
    <location>
        <begin position="20"/>
        <end position="118"/>
    </location>
</feature>
<keyword evidence="2" id="KW-0732">Signal</keyword>
<feature type="signal peptide" evidence="2">
    <location>
        <begin position="1"/>
        <end position="25"/>
    </location>
</feature>
<feature type="compositionally biased region" description="Low complexity" evidence="1">
    <location>
        <begin position="99"/>
        <end position="118"/>
    </location>
</feature>
<dbReference type="Proteomes" id="UP000472676">
    <property type="component" value="Unassembled WGS sequence"/>
</dbReference>
<sequence length="367" mass="37408">MDRKGICVLAAALLLGACSSQPVRNEPPPAPPPPSPDIGVSDTDSDGVADRDDHCPDSEAGVAVDAEGCPMASTTATPPTGSGETAARPSHQHHGQGSGSAHAAGGDQVSARPPTAGRPAPASLNFAWLFSAKDARPADAVRQLISAGEVAHLWVAASLSRSIDDLKALLDAQYRQSIGPASPAQTAAGGQLLDIEGAGPFLAADVDCQELDCKQTPGAAAAPALRTIDLRQRPVAYWDWPVKAPTKSTRPGGSVGVDLYDAPDAVSAPAKFRNAMTLSVGFPFAAAAQDAHEQADPATPTPVHGCHLFSGGNFVDNAVTCIDATGPITRLLLALGGLFTVVTATASKGQAMIDTVRKLFGSVRPSA</sequence>
<evidence type="ECO:0000313" key="3">
    <source>
        <dbReference type="EMBL" id="NGY04658.1"/>
    </source>
</evidence>
<dbReference type="InterPro" id="IPR028974">
    <property type="entry name" value="TSP_type-3_rpt"/>
</dbReference>
<dbReference type="SUPFAM" id="SSF103647">
    <property type="entry name" value="TSP type-3 repeat"/>
    <property type="match status" value="1"/>
</dbReference>
<reference evidence="3 4" key="1">
    <citation type="journal article" date="2014" name="Int. J. Syst. Evol. Microbiol.">
        <title>Solimonas terrae sp. nov., isolated from soil.</title>
        <authorList>
            <person name="Kim S.J."/>
            <person name="Moon J.Y."/>
            <person name="Weon H.Y."/>
            <person name="Ahn J.H."/>
            <person name="Chen W.M."/>
            <person name="Kwon S.W."/>
        </authorList>
    </citation>
    <scope>NUCLEOTIDE SEQUENCE [LARGE SCALE GENOMIC DNA]</scope>
    <source>
        <strain evidence="3 4">KIS83-12</strain>
    </source>
</reference>
<dbReference type="GO" id="GO:0005509">
    <property type="term" value="F:calcium ion binding"/>
    <property type="evidence" value="ECO:0007669"/>
    <property type="project" value="InterPro"/>
</dbReference>
<accession>A0A6M2BQD2</accession>
<name>A0A6M2BQD2_9GAMM</name>
<keyword evidence="4" id="KW-1185">Reference proteome</keyword>
<protein>
    <submittedName>
        <fullName evidence="3">Uncharacterized protein</fullName>
    </submittedName>
</protein>
<evidence type="ECO:0000256" key="2">
    <source>
        <dbReference type="SAM" id="SignalP"/>
    </source>
</evidence>